<protein>
    <submittedName>
        <fullName evidence="1">Uncharacterized protein</fullName>
    </submittedName>
</protein>
<reference evidence="1 2" key="1">
    <citation type="journal article" date="2023" name="Life. Sci Alliance">
        <title>Evolutionary insights into 3D genome organization and epigenetic landscape of Vigna mungo.</title>
        <authorList>
            <person name="Junaid A."/>
            <person name="Singh B."/>
            <person name="Bhatia S."/>
        </authorList>
    </citation>
    <scope>NUCLEOTIDE SEQUENCE [LARGE SCALE GENOMIC DNA]</scope>
    <source>
        <strain evidence="1">Urdbean</strain>
    </source>
</reference>
<sequence>MILLYPMIQDFKGKTTEFWHVKFSWKVLIDWMSANSQLKSGDMKNRMNPSCLWQLKAKNDGIHLFKHQKYWGASFGCSLVGIDNYLWGRIFKKTQSPTLIKDGLHFLLADLSIYSCALPR</sequence>
<dbReference type="Proteomes" id="UP001374535">
    <property type="component" value="Chromosome 9"/>
</dbReference>
<evidence type="ECO:0000313" key="2">
    <source>
        <dbReference type="Proteomes" id="UP001374535"/>
    </source>
</evidence>
<gene>
    <name evidence="1" type="ORF">V8G54_028742</name>
</gene>
<proteinExistence type="predicted"/>
<name>A0AAQ3MT55_VIGMU</name>
<organism evidence="1 2">
    <name type="scientific">Vigna mungo</name>
    <name type="common">Black gram</name>
    <name type="synonym">Phaseolus mungo</name>
    <dbReference type="NCBI Taxonomy" id="3915"/>
    <lineage>
        <taxon>Eukaryota</taxon>
        <taxon>Viridiplantae</taxon>
        <taxon>Streptophyta</taxon>
        <taxon>Embryophyta</taxon>
        <taxon>Tracheophyta</taxon>
        <taxon>Spermatophyta</taxon>
        <taxon>Magnoliopsida</taxon>
        <taxon>eudicotyledons</taxon>
        <taxon>Gunneridae</taxon>
        <taxon>Pentapetalae</taxon>
        <taxon>rosids</taxon>
        <taxon>fabids</taxon>
        <taxon>Fabales</taxon>
        <taxon>Fabaceae</taxon>
        <taxon>Papilionoideae</taxon>
        <taxon>50 kb inversion clade</taxon>
        <taxon>NPAAA clade</taxon>
        <taxon>indigoferoid/millettioid clade</taxon>
        <taxon>Phaseoleae</taxon>
        <taxon>Vigna</taxon>
    </lineage>
</organism>
<dbReference type="EMBL" id="CP144692">
    <property type="protein sequence ID" value="WVY96591.1"/>
    <property type="molecule type" value="Genomic_DNA"/>
</dbReference>
<evidence type="ECO:0000313" key="1">
    <source>
        <dbReference type="EMBL" id="WVY96591.1"/>
    </source>
</evidence>
<keyword evidence="2" id="KW-1185">Reference proteome</keyword>
<accession>A0AAQ3MT55</accession>
<dbReference type="AlphaFoldDB" id="A0AAQ3MT55"/>